<gene>
    <name evidence="1" type="ORF">SISNIDRAFT_469452</name>
</gene>
<evidence type="ECO:0000313" key="1">
    <source>
        <dbReference type="EMBL" id="KZS89433.1"/>
    </source>
</evidence>
<keyword evidence="2" id="KW-1185">Reference proteome</keyword>
<sequence length="167" mass="18263">MSYQTATPEILYLHFKVQATSPSADDVATPDSNDNTAFVGDPAATRLKCPALSSMSWRGSGGSFVAGAPALQGGGRSQEAAVSRQELYYMYRNILVIVDSGCTCTVKTDTFQAISFSKTQYYVCVMSSYLSRRTSSSGHGNLCFNRRRRGFGTWDNPALSKWYSSDE</sequence>
<accession>A0A164Q8Q4</accession>
<reference evidence="1 2" key="1">
    <citation type="journal article" date="2016" name="Mol. Biol. Evol.">
        <title>Comparative Genomics of Early-Diverging Mushroom-Forming Fungi Provides Insights into the Origins of Lignocellulose Decay Capabilities.</title>
        <authorList>
            <person name="Nagy L.G."/>
            <person name="Riley R."/>
            <person name="Tritt A."/>
            <person name="Adam C."/>
            <person name="Daum C."/>
            <person name="Floudas D."/>
            <person name="Sun H."/>
            <person name="Yadav J.S."/>
            <person name="Pangilinan J."/>
            <person name="Larsson K.H."/>
            <person name="Matsuura K."/>
            <person name="Barry K."/>
            <person name="Labutti K."/>
            <person name="Kuo R."/>
            <person name="Ohm R.A."/>
            <person name="Bhattacharya S.S."/>
            <person name="Shirouzu T."/>
            <person name="Yoshinaga Y."/>
            <person name="Martin F.M."/>
            <person name="Grigoriev I.V."/>
            <person name="Hibbett D.S."/>
        </authorList>
    </citation>
    <scope>NUCLEOTIDE SEQUENCE [LARGE SCALE GENOMIC DNA]</scope>
    <source>
        <strain evidence="1 2">HHB9708</strain>
    </source>
</reference>
<organism evidence="1 2">
    <name type="scientific">Sistotremastrum niveocremeum HHB9708</name>
    <dbReference type="NCBI Taxonomy" id="1314777"/>
    <lineage>
        <taxon>Eukaryota</taxon>
        <taxon>Fungi</taxon>
        <taxon>Dikarya</taxon>
        <taxon>Basidiomycota</taxon>
        <taxon>Agaricomycotina</taxon>
        <taxon>Agaricomycetes</taxon>
        <taxon>Sistotremastrales</taxon>
        <taxon>Sistotremastraceae</taxon>
        <taxon>Sertulicium</taxon>
        <taxon>Sertulicium niveocremeum</taxon>
    </lineage>
</organism>
<dbReference type="AlphaFoldDB" id="A0A164Q8Q4"/>
<protein>
    <submittedName>
        <fullName evidence="1">Uncharacterized protein</fullName>
    </submittedName>
</protein>
<name>A0A164Q8Q4_9AGAM</name>
<dbReference type="EMBL" id="KV419428">
    <property type="protein sequence ID" value="KZS89433.1"/>
    <property type="molecule type" value="Genomic_DNA"/>
</dbReference>
<dbReference type="Proteomes" id="UP000076722">
    <property type="component" value="Unassembled WGS sequence"/>
</dbReference>
<evidence type="ECO:0000313" key="2">
    <source>
        <dbReference type="Proteomes" id="UP000076722"/>
    </source>
</evidence>
<proteinExistence type="predicted"/>